<dbReference type="GO" id="GO:0051213">
    <property type="term" value="F:dioxygenase activity"/>
    <property type="evidence" value="ECO:0007669"/>
    <property type="project" value="UniProtKB-KW"/>
</dbReference>
<dbReference type="InterPro" id="IPR037401">
    <property type="entry name" value="SnoaL-like"/>
</dbReference>
<dbReference type="Proteomes" id="UP000053923">
    <property type="component" value="Unassembled WGS sequence"/>
</dbReference>
<comment type="caution">
    <text evidence="2">The sequence shown here is derived from an EMBL/GenBank/DDBJ whole genome shotgun (WGS) entry which is preliminary data.</text>
</comment>
<keyword evidence="3" id="KW-1185">Reference proteome</keyword>
<dbReference type="AlphaFoldDB" id="A0A101JP65"/>
<dbReference type="Pfam" id="PF13577">
    <property type="entry name" value="SnoaL_4"/>
    <property type="match status" value="1"/>
</dbReference>
<evidence type="ECO:0000313" key="2">
    <source>
        <dbReference type="EMBL" id="KUL30598.1"/>
    </source>
</evidence>
<accession>A0A101JP65</accession>
<feature type="domain" description="SnoaL-like" evidence="1">
    <location>
        <begin position="11"/>
        <end position="135"/>
    </location>
</feature>
<dbReference type="EMBL" id="LLZG01000288">
    <property type="protein sequence ID" value="KUL30598.1"/>
    <property type="molecule type" value="Genomic_DNA"/>
</dbReference>
<dbReference type="RefSeq" id="WP_062705788.1">
    <property type="nucleotide sequence ID" value="NZ_LLZG01000288.1"/>
</dbReference>
<dbReference type="SUPFAM" id="SSF54427">
    <property type="entry name" value="NTF2-like"/>
    <property type="match status" value="1"/>
</dbReference>
<name>A0A101JP65_9ACTN</name>
<keyword evidence="2" id="KW-0223">Dioxygenase</keyword>
<dbReference type="InterPro" id="IPR032710">
    <property type="entry name" value="NTF2-like_dom_sf"/>
</dbReference>
<proteinExistence type="predicted"/>
<evidence type="ECO:0000259" key="1">
    <source>
        <dbReference type="Pfam" id="PF13577"/>
    </source>
</evidence>
<protein>
    <submittedName>
        <fullName evidence="2">Aromatic-ring-hydroxylating dioxygenase</fullName>
    </submittedName>
</protein>
<evidence type="ECO:0000313" key="3">
    <source>
        <dbReference type="Proteomes" id="UP000053923"/>
    </source>
</evidence>
<keyword evidence="2" id="KW-0560">Oxidoreductase</keyword>
<organism evidence="2 3">
    <name type="scientific">Streptomyces regalis</name>
    <dbReference type="NCBI Taxonomy" id="68262"/>
    <lineage>
        <taxon>Bacteria</taxon>
        <taxon>Bacillati</taxon>
        <taxon>Actinomycetota</taxon>
        <taxon>Actinomycetes</taxon>
        <taxon>Kitasatosporales</taxon>
        <taxon>Streptomycetaceae</taxon>
        <taxon>Streptomyces</taxon>
    </lineage>
</organism>
<dbReference type="OrthoDB" id="9130903at2"/>
<sequence length="146" mass="16374">MTITELPTGLYAEVLSFYGHQMQKLDGREFAGYAATFTEDGEFKHSPSLPAARTRAGIIAVLEDFHRKFDARRIQRRHWFNHVAVDQASDGSITATSYCLVLTVHADVKEPEFGPSCVVHDVLVRGENGELLLRSRHVTHDHVFPG</sequence>
<reference evidence="3" key="1">
    <citation type="submission" date="2015-10" db="EMBL/GenBank/DDBJ databases">
        <authorList>
            <person name="Ju K.-S."/>
            <person name="Doroghazi J.R."/>
            <person name="Metcalf W.W."/>
        </authorList>
    </citation>
    <scope>NUCLEOTIDE SEQUENCE [LARGE SCALE GENOMIC DNA]</scope>
    <source>
        <strain evidence="3">NRRL 3151</strain>
    </source>
</reference>
<dbReference type="Gene3D" id="3.10.450.50">
    <property type="match status" value="1"/>
</dbReference>
<gene>
    <name evidence="2" type="ORF">ADL12_26270</name>
</gene>